<comment type="subcellular location">
    <subcellularLocation>
        <location evidence="1">Cell membrane</location>
        <topology evidence="1">Multi-pass membrane protein</topology>
    </subcellularLocation>
</comment>
<dbReference type="InterPro" id="IPR049142">
    <property type="entry name" value="MS_channel_1st"/>
</dbReference>
<dbReference type="InterPro" id="IPR023408">
    <property type="entry name" value="MscS_beta-dom_sf"/>
</dbReference>
<dbReference type="Gene3D" id="2.30.30.60">
    <property type="match status" value="1"/>
</dbReference>
<keyword evidence="3" id="KW-1003">Cell membrane</keyword>
<comment type="similarity">
    <text evidence="2">Belongs to the MscS (TC 1.A.23) family.</text>
</comment>
<dbReference type="SUPFAM" id="SSF82861">
    <property type="entry name" value="Mechanosensitive channel protein MscS (YggB), transmembrane region"/>
    <property type="match status" value="1"/>
</dbReference>
<evidence type="ECO:0000256" key="3">
    <source>
        <dbReference type="ARBA" id="ARBA00022475"/>
    </source>
</evidence>
<dbReference type="InterPro" id="IPR011014">
    <property type="entry name" value="MscS_channel_TM-2"/>
</dbReference>
<evidence type="ECO:0000313" key="11">
    <source>
        <dbReference type="EMBL" id="GAI39739.1"/>
    </source>
</evidence>
<dbReference type="EMBL" id="BARV01027652">
    <property type="protein sequence ID" value="GAI39739.1"/>
    <property type="molecule type" value="Genomic_DNA"/>
</dbReference>
<evidence type="ECO:0000256" key="2">
    <source>
        <dbReference type="ARBA" id="ARBA00008017"/>
    </source>
</evidence>
<evidence type="ECO:0000259" key="8">
    <source>
        <dbReference type="Pfam" id="PF00924"/>
    </source>
</evidence>
<feature type="transmembrane region" description="Helical" evidence="7">
    <location>
        <begin position="20"/>
        <end position="46"/>
    </location>
</feature>
<feature type="transmembrane region" description="Helical" evidence="7">
    <location>
        <begin position="58"/>
        <end position="78"/>
    </location>
</feature>
<reference evidence="11" key="1">
    <citation type="journal article" date="2014" name="Front. Microbiol.">
        <title>High frequency of phylogenetically diverse reductive dehalogenase-homologous genes in deep subseafloor sedimentary metagenomes.</title>
        <authorList>
            <person name="Kawai M."/>
            <person name="Futagami T."/>
            <person name="Toyoda A."/>
            <person name="Takaki Y."/>
            <person name="Nishi S."/>
            <person name="Hori S."/>
            <person name="Arai W."/>
            <person name="Tsubouchi T."/>
            <person name="Morono Y."/>
            <person name="Uchiyama I."/>
            <person name="Ito T."/>
            <person name="Fujiyama A."/>
            <person name="Inagaki F."/>
            <person name="Takami H."/>
        </authorList>
    </citation>
    <scope>NUCLEOTIDE SEQUENCE</scope>
    <source>
        <strain evidence="11">Expedition CK06-06</strain>
    </source>
</reference>
<evidence type="ECO:0000256" key="1">
    <source>
        <dbReference type="ARBA" id="ARBA00004651"/>
    </source>
</evidence>
<dbReference type="InterPro" id="IPR010920">
    <property type="entry name" value="LSM_dom_sf"/>
</dbReference>
<feature type="domain" description="Mechanosensitive ion channel MscS C-terminal" evidence="9">
    <location>
        <begin position="179"/>
        <end position="261"/>
    </location>
</feature>
<sequence>RPYTLNNFTVLNQYSTELAFVFTLAEILLITFVITRVVNVLFTWYAEKRAKQKMSEHILFVLRKIINALIFIFAFLFILDASGYDITGLAVGLGIGGIAIAFALQNVLSDVFSAFSIYFDKPFEVGDFIIVGEHAGIVKKIGMKSTRIQLLQGEELVLSNGELTSASIRNFKKMKKRRIVFTFGVTYNTPLKKLEKIPDIIKNIINSEKLSDVDKLDRVHFKEYGDFSLNFEVVYYMKTRDYTRYLDMQQAINFAIKEAFE</sequence>
<dbReference type="Pfam" id="PF21082">
    <property type="entry name" value="MS_channel_3rd"/>
    <property type="match status" value="1"/>
</dbReference>
<evidence type="ECO:0008006" key="12">
    <source>
        <dbReference type="Google" id="ProtNLM"/>
    </source>
</evidence>
<dbReference type="InterPro" id="IPR011066">
    <property type="entry name" value="MscS_channel_C_sf"/>
</dbReference>
<feature type="non-terminal residue" evidence="11">
    <location>
        <position position="261"/>
    </location>
</feature>
<evidence type="ECO:0000256" key="7">
    <source>
        <dbReference type="SAM" id="Phobius"/>
    </source>
</evidence>
<dbReference type="Pfam" id="PF00924">
    <property type="entry name" value="MS_channel_2nd"/>
    <property type="match status" value="1"/>
</dbReference>
<evidence type="ECO:0000259" key="10">
    <source>
        <dbReference type="Pfam" id="PF21088"/>
    </source>
</evidence>
<dbReference type="InterPro" id="IPR049278">
    <property type="entry name" value="MS_channel_C"/>
</dbReference>
<dbReference type="PANTHER" id="PTHR30566">
    <property type="entry name" value="YNAI-RELATED MECHANOSENSITIVE ION CHANNEL"/>
    <property type="match status" value="1"/>
</dbReference>
<keyword evidence="6 7" id="KW-0472">Membrane</keyword>
<evidence type="ECO:0000256" key="4">
    <source>
        <dbReference type="ARBA" id="ARBA00022692"/>
    </source>
</evidence>
<protein>
    <recommendedName>
        <fullName evidence="12">Mechanosensitive ion channel protein MscS</fullName>
    </recommendedName>
</protein>
<name>X1Q8Y8_9ZZZZ</name>
<dbReference type="Gene3D" id="1.10.287.1260">
    <property type="match status" value="1"/>
</dbReference>
<proteinExistence type="inferred from homology"/>
<dbReference type="PANTHER" id="PTHR30566:SF25">
    <property type="entry name" value="INNER MEMBRANE PROTEIN"/>
    <property type="match status" value="1"/>
</dbReference>
<feature type="transmembrane region" description="Helical" evidence="7">
    <location>
        <begin position="84"/>
        <end position="104"/>
    </location>
</feature>
<dbReference type="SUPFAM" id="SSF82689">
    <property type="entry name" value="Mechanosensitive channel protein MscS (YggB), C-terminal domain"/>
    <property type="match status" value="1"/>
</dbReference>
<dbReference type="GO" id="GO:0055085">
    <property type="term" value="P:transmembrane transport"/>
    <property type="evidence" value="ECO:0007669"/>
    <property type="project" value="InterPro"/>
</dbReference>
<dbReference type="GO" id="GO:0005886">
    <property type="term" value="C:plasma membrane"/>
    <property type="evidence" value="ECO:0007669"/>
    <property type="project" value="UniProtKB-SubCell"/>
</dbReference>
<feature type="domain" description="Mechanosensitive ion channel transmembrane helices 2/3" evidence="10">
    <location>
        <begin position="64"/>
        <end position="105"/>
    </location>
</feature>
<dbReference type="InterPro" id="IPR006685">
    <property type="entry name" value="MscS_channel_2nd"/>
</dbReference>
<evidence type="ECO:0000256" key="6">
    <source>
        <dbReference type="ARBA" id="ARBA00023136"/>
    </source>
</evidence>
<dbReference type="SUPFAM" id="SSF50182">
    <property type="entry name" value="Sm-like ribonucleoproteins"/>
    <property type="match status" value="1"/>
</dbReference>
<organism evidence="11">
    <name type="scientific">marine sediment metagenome</name>
    <dbReference type="NCBI Taxonomy" id="412755"/>
    <lineage>
        <taxon>unclassified sequences</taxon>
        <taxon>metagenomes</taxon>
        <taxon>ecological metagenomes</taxon>
    </lineage>
</organism>
<evidence type="ECO:0000256" key="5">
    <source>
        <dbReference type="ARBA" id="ARBA00022989"/>
    </source>
</evidence>
<keyword evidence="5 7" id="KW-1133">Transmembrane helix</keyword>
<dbReference type="Pfam" id="PF21088">
    <property type="entry name" value="MS_channel_1st"/>
    <property type="match status" value="1"/>
</dbReference>
<comment type="caution">
    <text evidence="11">The sequence shown here is derived from an EMBL/GenBank/DDBJ whole genome shotgun (WGS) entry which is preliminary data.</text>
</comment>
<dbReference type="AlphaFoldDB" id="X1Q8Y8"/>
<evidence type="ECO:0000259" key="9">
    <source>
        <dbReference type="Pfam" id="PF21082"/>
    </source>
</evidence>
<feature type="non-terminal residue" evidence="11">
    <location>
        <position position="1"/>
    </location>
</feature>
<feature type="domain" description="Mechanosensitive ion channel MscS" evidence="8">
    <location>
        <begin position="106"/>
        <end position="172"/>
    </location>
</feature>
<dbReference type="Gene3D" id="3.30.70.100">
    <property type="match status" value="1"/>
</dbReference>
<accession>X1Q8Y8</accession>
<keyword evidence="4 7" id="KW-0812">Transmembrane</keyword>
<gene>
    <name evidence="11" type="ORF">S06H3_44464</name>
</gene>